<gene>
    <name evidence="4" type="ORF">S01H1_14101</name>
</gene>
<dbReference type="EMBL" id="BARS01007316">
    <property type="protein sequence ID" value="GAF81407.1"/>
    <property type="molecule type" value="Genomic_DNA"/>
</dbReference>
<evidence type="ECO:0000259" key="3">
    <source>
        <dbReference type="Pfam" id="PF03446"/>
    </source>
</evidence>
<feature type="non-terminal residue" evidence="4">
    <location>
        <position position="147"/>
    </location>
</feature>
<organism evidence="4">
    <name type="scientific">marine sediment metagenome</name>
    <dbReference type="NCBI Taxonomy" id="412755"/>
    <lineage>
        <taxon>unclassified sequences</taxon>
        <taxon>metagenomes</taxon>
        <taxon>ecological metagenomes</taxon>
    </lineage>
</organism>
<feature type="domain" description="6-phosphogluconate dehydrogenase NADP-binding" evidence="3">
    <location>
        <begin position="2"/>
        <end position="146"/>
    </location>
</feature>
<proteinExistence type="predicted"/>
<name>X0SZQ3_9ZZZZ</name>
<comment type="caution">
    <text evidence="4">The sequence shown here is derived from an EMBL/GenBank/DDBJ whole genome shotgun (WGS) entry which is preliminary data.</text>
</comment>
<evidence type="ECO:0000256" key="1">
    <source>
        <dbReference type="ARBA" id="ARBA00023002"/>
    </source>
</evidence>
<evidence type="ECO:0000313" key="4">
    <source>
        <dbReference type="EMBL" id="GAF81407.1"/>
    </source>
</evidence>
<dbReference type="InterPro" id="IPR006115">
    <property type="entry name" value="6PGDH_NADP-bd"/>
</dbReference>
<keyword evidence="1" id="KW-0560">Oxidoreductase</keyword>
<dbReference type="GO" id="GO:0016616">
    <property type="term" value="F:oxidoreductase activity, acting on the CH-OH group of donors, NAD or NADP as acceptor"/>
    <property type="evidence" value="ECO:0007669"/>
    <property type="project" value="TreeGrafter"/>
</dbReference>
<dbReference type="GO" id="GO:0050661">
    <property type="term" value="F:NADP binding"/>
    <property type="evidence" value="ECO:0007669"/>
    <property type="project" value="InterPro"/>
</dbReference>
<dbReference type="SUPFAM" id="SSF51735">
    <property type="entry name" value="NAD(P)-binding Rossmann-fold domains"/>
    <property type="match status" value="1"/>
</dbReference>
<keyword evidence="2" id="KW-0520">NAD</keyword>
<dbReference type="Gene3D" id="3.40.50.720">
    <property type="entry name" value="NAD(P)-binding Rossmann-like Domain"/>
    <property type="match status" value="1"/>
</dbReference>
<dbReference type="PANTHER" id="PTHR22981">
    <property type="entry name" value="3-HYDROXYISOBUTYRATE DEHYDROGENASE-RELATED"/>
    <property type="match status" value="1"/>
</dbReference>
<accession>X0SZQ3</accession>
<dbReference type="InterPro" id="IPR036291">
    <property type="entry name" value="NAD(P)-bd_dom_sf"/>
</dbReference>
<sequence length="147" mass="15587">MNIGFIGIGQMGRHMSRRLLEAGYDLTVHDLKKEAAQPLLEKGARWMDTPKGVAESCQVVLSSLPGPPEVEEVVYGKNGLMAGWNKGDIYIDLSTNSPTTIRQVAEDAKIKGVTVLDAPVSGGVQGAEAGTLAIMVGGDAPTLERVR</sequence>
<dbReference type="PANTHER" id="PTHR22981:SF7">
    <property type="entry name" value="3-HYDROXYISOBUTYRATE DEHYDROGENASE, MITOCHONDRIAL"/>
    <property type="match status" value="1"/>
</dbReference>
<reference evidence="4" key="1">
    <citation type="journal article" date="2014" name="Front. Microbiol.">
        <title>High frequency of phylogenetically diverse reductive dehalogenase-homologous genes in deep subseafloor sedimentary metagenomes.</title>
        <authorList>
            <person name="Kawai M."/>
            <person name="Futagami T."/>
            <person name="Toyoda A."/>
            <person name="Takaki Y."/>
            <person name="Nishi S."/>
            <person name="Hori S."/>
            <person name="Arai W."/>
            <person name="Tsubouchi T."/>
            <person name="Morono Y."/>
            <person name="Uchiyama I."/>
            <person name="Ito T."/>
            <person name="Fujiyama A."/>
            <person name="Inagaki F."/>
            <person name="Takami H."/>
        </authorList>
    </citation>
    <scope>NUCLEOTIDE SEQUENCE</scope>
    <source>
        <strain evidence="4">Expedition CK06-06</strain>
    </source>
</reference>
<dbReference type="Pfam" id="PF03446">
    <property type="entry name" value="NAD_binding_2"/>
    <property type="match status" value="1"/>
</dbReference>
<evidence type="ECO:0000256" key="2">
    <source>
        <dbReference type="ARBA" id="ARBA00023027"/>
    </source>
</evidence>
<protein>
    <recommendedName>
        <fullName evidence="3">6-phosphogluconate dehydrogenase NADP-binding domain-containing protein</fullName>
    </recommendedName>
</protein>
<dbReference type="AlphaFoldDB" id="X0SZQ3"/>